<protein>
    <submittedName>
        <fullName evidence="2">F-box domain-containing protein</fullName>
    </submittedName>
</protein>
<dbReference type="PANTHER" id="PTHR12904:SF28">
    <property type="entry name" value="ATP SYNTHASE SUBUNIT ALPHA-RELATED"/>
    <property type="match status" value="1"/>
</dbReference>
<dbReference type="SUPFAM" id="SSF52047">
    <property type="entry name" value="RNI-like"/>
    <property type="match status" value="1"/>
</dbReference>
<proteinExistence type="predicted"/>
<dbReference type="InterPro" id="IPR032675">
    <property type="entry name" value="LRR_dom_sf"/>
</dbReference>
<organism evidence="1 2">
    <name type="scientific">Caenorhabditis tropicalis</name>
    <dbReference type="NCBI Taxonomy" id="1561998"/>
    <lineage>
        <taxon>Eukaryota</taxon>
        <taxon>Metazoa</taxon>
        <taxon>Ecdysozoa</taxon>
        <taxon>Nematoda</taxon>
        <taxon>Chromadorea</taxon>
        <taxon>Rhabditida</taxon>
        <taxon>Rhabditina</taxon>
        <taxon>Rhabditomorpha</taxon>
        <taxon>Rhabditoidea</taxon>
        <taxon>Rhabditidae</taxon>
        <taxon>Peloderinae</taxon>
        <taxon>Caenorhabditis</taxon>
    </lineage>
</organism>
<dbReference type="AlphaFoldDB" id="A0A1I7TVM3"/>
<dbReference type="STRING" id="1561998.A0A1I7TVM3"/>
<dbReference type="InterPro" id="IPR051341">
    <property type="entry name" value="Zyg-11_UBL_adapter"/>
</dbReference>
<keyword evidence="1" id="KW-1185">Reference proteome</keyword>
<sequence length="355" mass="40664">MEIPAASSPVIAKETGLKLNLTKFDSEGLPISYEDLVNLHSHDIRSLDIALQHLFEVPEYIIETDEEDEDQIDIVRVLKTCLNENSLQNLRHLSCDFFECFPNNWSKSIGELLPNLVSFEPACIYDLTGIGHFKNVQILSLFRSPFNSTENLEDILKLPSLRVLILAYCDGFFETLLLCNGTFQNLKLIDCLKSDITETQLRILVRRHPSLETIALLETPCDHTDFSDLPITVFNLATFQSTMNTLHYALDKRAAYVFCSRLSESINRLAELLEIETIQGFKEDEFLKMMMQVADKCPRLGGEKDGVAKCLIPYFKRIFPDQSITEILQKLDSRDALFVERRWAAQTVLRFFPEP</sequence>
<name>A0A1I7TVM3_9PELO</name>
<dbReference type="Gene3D" id="3.80.10.10">
    <property type="entry name" value="Ribonuclease Inhibitor"/>
    <property type="match status" value="1"/>
</dbReference>
<dbReference type="PANTHER" id="PTHR12904">
    <property type="match status" value="1"/>
</dbReference>
<dbReference type="eggNOG" id="KOG3665">
    <property type="taxonomic scope" value="Eukaryota"/>
</dbReference>
<reference evidence="2" key="1">
    <citation type="submission" date="2016-11" db="UniProtKB">
        <authorList>
            <consortium name="WormBaseParasite"/>
        </authorList>
    </citation>
    <scope>IDENTIFICATION</scope>
</reference>
<evidence type="ECO:0000313" key="2">
    <source>
        <dbReference type="WBParaSite" id="Csp11.Scaffold629.g12239.t1"/>
    </source>
</evidence>
<accession>A0A1I7TVM3</accession>
<evidence type="ECO:0000313" key="1">
    <source>
        <dbReference type="Proteomes" id="UP000095282"/>
    </source>
</evidence>
<dbReference type="GO" id="GO:0031462">
    <property type="term" value="C:Cul2-RING ubiquitin ligase complex"/>
    <property type="evidence" value="ECO:0007669"/>
    <property type="project" value="TreeGrafter"/>
</dbReference>
<dbReference type="Proteomes" id="UP000095282">
    <property type="component" value="Unplaced"/>
</dbReference>
<dbReference type="WBParaSite" id="Csp11.Scaffold629.g12239.t1">
    <property type="protein sequence ID" value="Csp11.Scaffold629.g12239.t1"/>
    <property type="gene ID" value="Csp11.Scaffold629.g12239"/>
</dbReference>